<keyword evidence="2" id="KW-1185">Reference proteome</keyword>
<reference evidence="1 2" key="1">
    <citation type="submission" date="2020-01" db="EMBL/GenBank/DDBJ databases">
        <title>Genomes of bacteria type strains.</title>
        <authorList>
            <person name="Chen J."/>
            <person name="Zhu S."/>
            <person name="Yang J."/>
        </authorList>
    </citation>
    <scope>NUCLEOTIDE SEQUENCE [LARGE SCALE GENOMIC DNA]</scope>
    <source>
        <strain evidence="1 2">DSM 16655</strain>
    </source>
</reference>
<name>A0ABT1CM86_9HYPH</name>
<gene>
    <name evidence="1" type="ORF">GTW23_03970</name>
</gene>
<comment type="caution">
    <text evidence="1">The sequence shown here is derived from an EMBL/GenBank/DDBJ whole genome shotgun (WGS) entry which is preliminary data.</text>
</comment>
<evidence type="ECO:0000313" key="2">
    <source>
        <dbReference type="Proteomes" id="UP001320715"/>
    </source>
</evidence>
<evidence type="ECO:0000313" key="1">
    <source>
        <dbReference type="EMBL" id="MCO6407321.1"/>
    </source>
</evidence>
<proteinExistence type="predicted"/>
<sequence>MSNFRNIIEKWPSRGEFAADLGVTPQHATNMYTRDGIPSKYWAALVSSASVRGIDGVTLDDLARIAAKGTGVAA</sequence>
<accession>A0ABT1CM86</accession>
<dbReference type="RefSeq" id="WP_252914705.1">
    <property type="nucleotide sequence ID" value="NZ_JAAAML010000001.1"/>
</dbReference>
<dbReference type="EMBL" id="JAAAML010000001">
    <property type="protein sequence ID" value="MCO6407321.1"/>
    <property type="molecule type" value="Genomic_DNA"/>
</dbReference>
<protein>
    <submittedName>
        <fullName evidence="1">Uncharacterized protein</fullName>
    </submittedName>
</protein>
<organism evidence="1 2">
    <name type="scientific">Hoeflea alexandrii</name>
    <dbReference type="NCBI Taxonomy" id="288436"/>
    <lineage>
        <taxon>Bacteria</taxon>
        <taxon>Pseudomonadati</taxon>
        <taxon>Pseudomonadota</taxon>
        <taxon>Alphaproteobacteria</taxon>
        <taxon>Hyphomicrobiales</taxon>
        <taxon>Rhizobiaceae</taxon>
        <taxon>Hoeflea</taxon>
    </lineage>
</organism>
<dbReference type="Proteomes" id="UP001320715">
    <property type="component" value="Unassembled WGS sequence"/>
</dbReference>